<organism evidence="1 2">
    <name type="scientific">Cryptolaemus montrouzieri</name>
    <dbReference type="NCBI Taxonomy" id="559131"/>
    <lineage>
        <taxon>Eukaryota</taxon>
        <taxon>Metazoa</taxon>
        <taxon>Ecdysozoa</taxon>
        <taxon>Arthropoda</taxon>
        <taxon>Hexapoda</taxon>
        <taxon>Insecta</taxon>
        <taxon>Pterygota</taxon>
        <taxon>Neoptera</taxon>
        <taxon>Endopterygota</taxon>
        <taxon>Coleoptera</taxon>
        <taxon>Polyphaga</taxon>
        <taxon>Cucujiformia</taxon>
        <taxon>Coccinelloidea</taxon>
        <taxon>Coccinellidae</taxon>
        <taxon>Scymninae</taxon>
        <taxon>Scymnini</taxon>
        <taxon>Cryptolaemus</taxon>
    </lineage>
</organism>
<dbReference type="EMBL" id="JABFTP020000144">
    <property type="protein sequence ID" value="KAL3283042.1"/>
    <property type="molecule type" value="Genomic_DNA"/>
</dbReference>
<name>A0ABD2NWD7_9CUCU</name>
<proteinExistence type="predicted"/>
<evidence type="ECO:0000313" key="1">
    <source>
        <dbReference type="EMBL" id="KAL3283042.1"/>
    </source>
</evidence>
<gene>
    <name evidence="1" type="ORF">HHI36_006200</name>
</gene>
<sequence>MLEDIVSMMNHAPSFEISRTKNDQCKNKMKENSCSTFRCPLVKTLSEIDRNKTLTLLFLLYRNKVHISTSKSPLSACLFDDKITHQPFSCRLAPRVNSLKNFSSLISVCKNDFNELDSTR</sequence>
<evidence type="ECO:0000313" key="2">
    <source>
        <dbReference type="Proteomes" id="UP001516400"/>
    </source>
</evidence>
<comment type="caution">
    <text evidence="1">The sequence shown here is derived from an EMBL/GenBank/DDBJ whole genome shotgun (WGS) entry which is preliminary data.</text>
</comment>
<dbReference type="AlphaFoldDB" id="A0ABD2NWD7"/>
<dbReference type="Proteomes" id="UP001516400">
    <property type="component" value="Unassembled WGS sequence"/>
</dbReference>
<keyword evidence="2" id="KW-1185">Reference proteome</keyword>
<reference evidence="1 2" key="1">
    <citation type="journal article" date="2021" name="BMC Biol.">
        <title>Horizontally acquired antibacterial genes associated with adaptive radiation of ladybird beetles.</title>
        <authorList>
            <person name="Li H.S."/>
            <person name="Tang X.F."/>
            <person name="Huang Y.H."/>
            <person name="Xu Z.Y."/>
            <person name="Chen M.L."/>
            <person name="Du X.Y."/>
            <person name="Qiu B.Y."/>
            <person name="Chen P.T."/>
            <person name="Zhang W."/>
            <person name="Slipinski A."/>
            <person name="Escalona H.E."/>
            <person name="Waterhouse R.M."/>
            <person name="Zwick A."/>
            <person name="Pang H."/>
        </authorList>
    </citation>
    <scope>NUCLEOTIDE SEQUENCE [LARGE SCALE GENOMIC DNA]</scope>
    <source>
        <strain evidence="1">SYSU2018</strain>
    </source>
</reference>
<protein>
    <submittedName>
        <fullName evidence="1">Uncharacterized protein</fullName>
    </submittedName>
</protein>
<accession>A0ABD2NWD7</accession>